<protein>
    <submittedName>
        <fullName evidence="8">Isopentenyldiphosphate isomerase</fullName>
    </submittedName>
</protein>
<dbReference type="PANTHER" id="PTHR10885:SF0">
    <property type="entry name" value="ISOPENTENYL-DIPHOSPHATE DELTA-ISOMERASE"/>
    <property type="match status" value="1"/>
</dbReference>
<dbReference type="PROSITE" id="PS51462">
    <property type="entry name" value="NUDIX"/>
    <property type="match status" value="1"/>
</dbReference>
<dbReference type="InterPro" id="IPR020084">
    <property type="entry name" value="NUDIX_hydrolase_CS"/>
</dbReference>
<comment type="similarity">
    <text evidence="2">Belongs to the Nudix hydrolase family.</text>
</comment>
<dbReference type="SUPFAM" id="SSF55811">
    <property type="entry name" value="Nudix"/>
    <property type="match status" value="1"/>
</dbReference>
<accession>A0A0B2B8N3</accession>
<dbReference type="GO" id="GO:0016853">
    <property type="term" value="F:isomerase activity"/>
    <property type="evidence" value="ECO:0007669"/>
    <property type="project" value="UniProtKB-KW"/>
</dbReference>
<dbReference type="InterPro" id="IPR015797">
    <property type="entry name" value="NUDIX_hydrolase-like_dom_sf"/>
</dbReference>
<comment type="cofactor">
    <cofactor evidence="1">
        <name>Mg(2+)</name>
        <dbReference type="ChEBI" id="CHEBI:18420"/>
    </cofactor>
</comment>
<keyword evidence="3 6" id="KW-0479">Metal-binding</keyword>
<evidence type="ECO:0000256" key="3">
    <source>
        <dbReference type="ARBA" id="ARBA00022723"/>
    </source>
</evidence>
<reference evidence="8 9" key="1">
    <citation type="submission" date="2017-11" db="EMBL/GenBank/DDBJ databases">
        <title>Genomic Encyclopedia of Archaeal and Bacterial Type Strains, Phase II (KMG-II): From Individual Species to Whole Genera.</title>
        <authorList>
            <person name="Goeker M."/>
        </authorList>
    </citation>
    <scope>NUCLEOTIDE SEQUENCE [LARGE SCALE GENOMIC DNA]</scope>
    <source>
        <strain evidence="8 9">DSM 27763</strain>
    </source>
</reference>
<dbReference type="InterPro" id="IPR000086">
    <property type="entry name" value="NUDIX_hydrolase_dom"/>
</dbReference>
<evidence type="ECO:0000313" key="9">
    <source>
        <dbReference type="Proteomes" id="UP000230842"/>
    </source>
</evidence>
<dbReference type="PIRSF" id="PIRSF017340">
    <property type="entry name" value="Nudix_hydro"/>
    <property type="match status" value="1"/>
</dbReference>
<dbReference type="Gene3D" id="3.90.79.10">
    <property type="entry name" value="Nucleoside Triphosphate Pyrophosphohydrolase"/>
    <property type="match status" value="1"/>
</dbReference>
<keyword evidence="5 6" id="KW-0460">Magnesium</keyword>
<dbReference type="AlphaFoldDB" id="A0A0B2B8N3"/>
<feature type="binding site" evidence="6">
    <location>
        <position position="88"/>
    </location>
    <ligand>
        <name>Mg(2+)</name>
        <dbReference type="ChEBI" id="CHEBI:18420"/>
    </ligand>
</feature>
<sequence length="173" mass="18877">MIGVDEIVALYGPDGRPAGEAPRSRVRAENLHHGATAIVVTDPAGRVYVHRRSDTKDVFPGMYDVCAGGVLLAGEDPGDGAAREVAEELGVIGAELVPVFTSRYTDAHTSYEAFGYLVEGWDGPIRWQPEEVAWGDWMPLERVVALLDDPQWPCVPDSRAIAGPWLRERLVGR</sequence>
<gene>
    <name evidence="8" type="ORF">CLV56_2988</name>
</gene>
<dbReference type="EMBL" id="PGEZ01000002">
    <property type="protein sequence ID" value="PJJ53499.1"/>
    <property type="molecule type" value="Genomic_DNA"/>
</dbReference>
<feature type="domain" description="Nudix hydrolase" evidence="7">
    <location>
        <begin position="30"/>
        <end position="160"/>
    </location>
</feature>
<evidence type="ECO:0000256" key="5">
    <source>
        <dbReference type="ARBA" id="ARBA00022842"/>
    </source>
</evidence>
<evidence type="ECO:0000256" key="1">
    <source>
        <dbReference type="ARBA" id="ARBA00001946"/>
    </source>
</evidence>
<dbReference type="GO" id="GO:0016817">
    <property type="term" value="F:hydrolase activity, acting on acid anhydrides"/>
    <property type="evidence" value="ECO:0007669"/>
    <property type="project" value="InterPro"/>
</dbReference>
<dbReference type="GO" id="GO:0046872">
    <property type="term" value="F:metal ion binding"/>
    <property type="evidence" value="ECO:0007669"/>
    <property type="project" value="UniProtKB-KW"/>
</dbReference>
<feature type="binding site" evidence="6">
    <location>
        <position position="84"/>
    </location>
    <ligand>
        <name>Mg(2+)</name>
        <dbReference type="ChEBI" id="CHEBI:18420"/>
    </ligand>
</feature>
<keyword evidence="9" id="KW-1185">Reference proteome</keyword>
<keyword evidence="4" id="KW-0378">Hydrolase</keyword>
<keyword evidence="8" id="KW-0413">Isomerase</keyword>
<proteinExistence type="inferred from homology"/>
<dbReference type="Pfam" id="PF00293">
    <property type="entry name" value="NUDIX"/>
    <property type="match status" value="1"/>
</dbReference>
<organism evidence="8 9">
    <name type="scientific">Mumia flava</name>
    <dbReference type="NCBI Taxonomy" id="1348852"/>
    <lineage>
        <taxon>Bacteria</taxon>
        <taxon>Bacillati</taxon>
        <taxon>Actinomycetota</taxon>
        <taxon>Actinomycetes</taxon>
        <taxon>Propionibacteriales</taxon>
        <taxon>Nocardioidaceae</taxon>
        <taxon>Mumia</taxon>
    </lineage>
</organism>
<dbReference type="OrthoDB" id="67499at2"/>
<evidence type="ECO:0000256" key="6">
    <source>
        <dbReference type="PIRSR" id="PIRSR017340-1"/>
    </source>
</evidence>
<dbReference type="PANTHER" id="PTHR10885">
    <property type="entry name" value="ISOPENTENYL-DIPHOSPHATE DELTA-ISOMERASE"/>
    <property type="match status" value="1"/>
</dbReference>
<evidence type="ECO:0000313" key="8">
    <source>
        <dbReference type="EMBL" id="PJJ53499.1"/>
    </source>
</evidence>
<comment type="caution">
    <text evidence="8">The sequence shown here is derived from an EMBL/GenBank/DDBJ whole genome shotgun (WGS) entry which is preliminary data.</text>
</comment>
<evidence type="ECO:0000259" key="7">
    <source>
        <dbReference type="PROSITE" id="PS51462"/>
    </source>
</evidence>
<dbReference type="Proteomes" id="UP000230842">
    <property type="component" value="Unassembled WGS sequence"/>
</dbReference>
<evidence type="ECO:0000256" key="2">
    <source>
        <dbReference type="ARBA" id="ARBA00005582"/>
    </source>
</evidence>
<dbReference type="InterPro" id="IPR024195">
    <property type="entry name" value="NUDIX_hydrolase_YfcD_pred"/>
</dbReference>
<dbReference type="PROSITE" id="PS00893">
    <property type="entry name" value="NUDIX_BOX"/>
    <property type="match status" value="1"/>
</dbReference>
<name>A0A0B2B8N3_9ACTN</name>
<evidence type="ECO:0000256" key="4">
    <source>
        <dbReference type="ARBA" id="ARBA00022801"/>
    </source>
</evidence>